<keyword evidence="6" id="KW-0489">Methyltransferase</keyword>
<evidence type="ECO:0000256" key="4">
    <source>
        <dbReference type="ARBA" id="ARBA00023136"/>
    </source>
</evidence>
<gene>
    <name evidence="6" type="ORF">DS837_10375</name>
</gene>
<keyword evidence="2 5" id="KW-0812">Transmembrane</keyword>
<feature type="transmembrane region" description="Helical" evidence="5">
    <location>
        <begin position="6"/>
        <end position="26"/>
    </location>
</feature>
<dbReference type="InterPro" id="IPR007318">
    <property type="entry name" value="Phopholipid_MeTrfase"/>
</dbReference>
<evidence type="ECO:0000256" key="1">
    <source>
        <dbReference type="ARBA" id="ARBA00004127"/>
    </source>
</evidence>
<evidence type="ECO:0000256" key="2">
    <source>
        <dbReference type="ARBA" id="ARBA00022692"/>
    </source>
</evidence>
<dbReference type="GO" id="GO:0012505">
    <property type="term" value="C:endomembrane system"/>
    <property type="evidence" value="ECO:0007669"/>
    <property type="project" value="UniProtKB-SubCell"/>
</dbReference>
<dbReference type="RefSeq" id="WP_149164678.1">
    <property type="nucleotide sequence ID" value="NZ_QOKV01000005.1"/>
</dbReference>
<keyword evidence="3 5" id="KW-1133">Transmembrane helix</keyword>
<dbReference type="GO" id="GO:0032259">
    <property type="term" value="P:methylation"/>
    <property type="evidence" value="ECO:0007669"/>
    <property type="project" value="UniProtKB-KW"/>
</dbReference>
<protein>
    <submittedName>
        <fullName evidence="6">Isoprenylcysteine carboxylmethyltransferase family protein</fullName>
    </submittedName>
</protein>
<dbReference type="EMBL" id="QOKV01000005">
    <property type="protein sequence ID" value="KAA0686106.1"/>
    <property type="molecule type" value="Genomic_DNA"/>
</dbReference>
<sequence>MDEVVRWGTLVCLSATGVFSAWRTVWLRRRTGVNPITFGRSDSAHDYLGRVFRVVTAAVAVLALTWALVPAVPQALGSLPLGTGARVVGLVLLCAATAWITAAQVQMGRSWRVGVDPEPTALVTTGLFRLSRNPVFVGMLGMLAGLFLVLPTAPTLALLAVGLTAFPVQVRLEEDHLRRLHGDAYDRYRASVRRWL</sequence>
<keyword evidence="6" id="KW-0808">Transferase</keyword>
<proteinExistence type="predicted"/>
<evidence type="ECO:0000313" key="6">
    <source>
        <dbReference type="EMBL" id="KAA0686106.1"/>
    </source>
</evidence>
<reference evidence="6 7" key="1">
    <citation type="submission" date="2018-07" db="EMBL/GenBank/DDBJ databases">
        <title>Genome sequence of Roseomonas fauriae ATCC 49958.</title>
        <authorList>
            <person name="Sant'Anna F.H."/>
            <person name="Baldani J.I."/>
            <person name="Zilli J.E."/>
            <person name="Reis V.M."/>
            <person name="Hartmann A."/>
            <person name="Cruz L."/>
            <person name="de Souza E.M."/>
            <person name="de Oliveira Pedrosa F."/>
            <person name="Passaglia L.M.P."/>
        </authorList>
    </citation>
    <scope>NUCLEOTIDE SEQUENCE [LARGE SCALE GENOMIC DNA]</scope>
    <source>
        <strain evidence="6 7">ATCC 49958</strain>
    </source>
</reference>
<organism evidence="6 7">
    <name type="scientific">Azospirillum brasilense</name>
    <dbReference type="NCBI Taxonomy" id="192"/>
    <lineage>
        <taxon>Bacteria</taxon>
        <taxon>Pseudomonadati</taxon>
        <taxon>Pseudomonadota</taxon>
        <taxon>Alphaproteobacteria</taxon>
        <taxon>Rhodospirillales</taxon>
        <taxon>Azospirillaceae</taxon>
        <taxon>Azospirillum</taxon>
    </lineage>
</organism>
<feature type="transmembrane region" description="Helical" evidence="5">
    <location>
        <begin position="135"/>
        <end position="168"/>
    </location>
</feature>
<feature type="transmembrane region" description="Helical" evidence="5">
    <location>
        <begin position="81"/>
        <end position="102"/>
    </location>
</feature>
<feature type="transmembrane region" description="Helical" evidence="5">
    <location>
        <begin position="47"/>
        <end position="69"/>
    </location>
</feature>
<keyword evidence="4 5" id="KW-0472">Membrane</keyword>
<evidence type="ECO:0000256" key="5">
    <source>
        <dbReference type="SAM" id="Phobius"/>
    </source>
</evidence>
<dbReference type="Proteomes" id="UP000476837">
    <property type="component" value="Unassembled WGS sequence"/>
</dbReference>
<accession>A0A6L3B2D8</accession>
<comment type="caution">
    <text evidence="6">The sequence shown here is derived from an EMBL/GenBank/DDBJ whole genome shotgun (WGS) entry which is preliminary data.</text>
</comment>
<dbReference type="PANTHER" id="PTHR12714">
    <property type="entry name" value="PROTEIN-S ISOPRENYLCYSTEINE O-METHYLTRANSFERASE"/>
    <property type="match status" value="1"/>
</dbReference>
<dbReference type="PANTHER" id="PTHR12714:SF9">
    <property type="entry name" value="PROTEIN-S-ISOPRENYLCYSTEINE O-METHYLTRANSFERASE"/>
    <property type="match status" value="1"/>
</dbReference>
<dbReference type="Pfam" id="PF04191">
    <property type="entry name" value="PEMT"/>
    <property type="match status" value="1"/>
</dbReference>
<dbReference type="Gene3D" id="1.20.120.1630">
    <property type="match status" value="1"/>
</dbReference>
<dbReference type="AlphaFoldDB" id="A0A6L3B2D8"/>
<comment type="subcellular location">
    <subcellularLocation>
        <location evidence="1">Endomembrane system</location>
        <topology evidence="1">Multi-pass membrane protein</topology>
    </subcellularLocation>
</comment>
<evidence type="ECO:0000256" key="3">
    <source>
        <dbReference type="ARBA" id="ARBA00022989"/>
    </source>
</evidence>
<name>A0A6L3B2D8_AZOBR</name>
<dbReference type="GO" id="GO:0008168">
    <property type="term" value="F:methyltransferase activity"/>
    <property type="evidence" value="ECO:0007669"/>
    <property type="project" value="UniProtKB-KW"/>
</dbReference>
<evidence type="ECO:0000313" key="7">
    <source>
        <dbReference type="Proteomes" id="UP000476837"/>
    </source>
</evidence>